<comment type="caution">
    <text evidence="3">The sequence shown here is derived from an EMBL/GenBank/DDBJ whole genome shotgun (WGS) entry which is preliminary data.</text>
</comment>
<protein>
    <submittedName>
        <fullName evidence="3">Outer membrane beta-barrel protein</fullName>
    </submittedName>
</protein>
<feature type="domain" description="Outer membrane protein beta-barrel" evidence="2">
    <location>
        <begin position="8"/>
        <end position="164"/>
    </location>
</feature>
<dbReference type="InterPro" id="IPR027385">
    <property type="entry name" value="Beta-barrel_OMP"/>
</dbReference>
<dbReference type="Gene3D" id="2.40.160.20">
    <property type="match status" value="1"/>
</dbReference>
<organism evidence="3 4">
    <name type="scientific">Splendidivirga corallicola</name>
    <dbReference type="NCBI Taxonomy" id="3051826"/>
    <lineage>
        <taxon>Bacteria</taxon>
        <taxon>Pseudomonadati</taxon>
        <taxon>Bacteroidota</taxon>
        <taxon>Cytophagia</taxon>
        <taxon>Cytophagales</taxon>
        <taxon>Splendidivirgaceae</taxon>
        <taxon>Splendidivirga</taxon>
    </lineage>
</organism>
<sequence>MKSKYLFLVAWLFIMSHVAFGQTEKGHKLVGGSFNIGSLSTSSGSSDNIFFLSIAPNIAFFIADNVAIGGALGIDLSDSDNASSTSISISPMGRYYFGDSEKTKWFGTGTLGFVSSKTETLGFEVTRSGITGHLGVGLAYFLNEFVSIEGVFGYRFTKFEDLDAVSRTGLDVGLQIYLP</sequence>
<dbReference type="Proteomes" id="UP001172082">
    <property type="component" value="Unassembled WGS sequence"/>
</dbReference>
<dbReference type="Pfam" id="PF13505">
    <property type="entry name" value="OMP_b-brl"/>
    <property type="match status" value="1"/>
</dbReference>
<evidence type="ECO:0000259" key="2">
    <source>
        <dbReference type="Pfam" id="PF13505"/>
    </source>
</evidence>
<keyword evidence="4" id="KW-1185">Reference proteome</keyword>
<dbReference type="RefSeq" id="WP_346750894.1">
    <property type="nucleotide sequence ID" value="NZ_JAUJEA010000002.1"/>
</dbReference>
<gene>
    <name evidence="3" type="ORF">QQ008_05815</name>
</gene>
<proteinExistence type="predicted"/>
<keyword evidence="1" id="KW-0732">Signal</keyword>
<dbReference type="EMBL" id="JAUJEA010000002">
    <property type="protein sequence ID" value="MDN5200864.1"/>
    <property type="molecule type" value="Genomic_DNA"/>
</dbReference>
<evidence type="ECO:0000256" key="1">
    <source>
        <dbReference type="ARBA" id="ARBA00022729"/>
    </source>
</evidence>
<dbReference type="SUPFAM" id="SSF56925">
    <property type="entry name" value="OMPA-like"/>
    <property type="match status" value="1"/>
</dbReference>
<name>A0ABT8KKW7_9BACT</name>
<accession>A0ABT8KKW7</accession>
<reference evidence="3" key="1">
    <citation type="submission" date="2023-06" db="EMBL/GenBank/DDBJ databases">
        <title>Genomic of Parafulvivirga corallium.</title>
        <authorList>
            <person name="Wang G."/>
        </authorList>
    </citation>
    <scope>NUCLEOTIDE SEQUENCE</scope>
    <source>
        <strain evidence="3">BMA10</strain>
    </source>
</reference>
<evidence type="ECO:0000313" key="3">
    <source>
        <dbReference type="EMBL" id="MDN5200864.1"/>
    </source>
</evidence>
<dbReference type="InterPro" id="IPR011250">
    <property type="entry name" value="OMP/PagP_B-barrel"/>
</dbReference>
<evidence type="ECO:0000313" key="4">
    <source>
        <dbReference type="Proteomes" id="UP001172082"/>
    </source>
</evidence>